<dbReference type="Proteomes" id="UP000254559">
    <property type="component" value="Unassembled WGS sequence"/>
</dbReference>
<sequence length="315" mass="35403">MEIKQFIERLEEGLSNWQVPAIEGDIKLGDMPGDQIAIVPQHIEKAALIFPRLAEEMIQQVKDIGASKVVVSVSGGSGVGKTGVAALFTYFLEKLGVGSYTLSGDNYPNRIPVYNDAERLKIFREEGILQMLADGVYNEENAQLLRTFQDKEIEADWSVVEQYPWMSSYIKGGIKGLTAYLGTENEINFAQLSQVIEQFKSGQDKIWLKRMGRTETSLYFDELDFSGINVLIIEWTHGNNEALVGVDIPIFLNSTPTETLQNRLARNRDGKADSPFVARVLEIEQEKLIRQAAKSKIIVSNQCEFIDYQDVLEAE</sequence>
<gene>
    <name evidence="1" type="ORF">NCTC11564_00916</name>
</gene>
<name>A0A9X8XHN5_STREQ</name>
<evidence type="ECO:0000313" key="1">
    <source>
        <dbReference type="EMBL" id="SUN63317.1"/>
    </source>
</evidence>
<reference evidence="1 2" key="1">
    <citation type="submission" date="2018-06" db="EMBL/GenBank/DDBJ databases">
        <authorList>
            <consortium name="Pathogen Informatics"/>
            <person name="Doyle S."/>
        </authorList>
    </citation>
    <scope>NUCLEOTIDE SEQUENCE [LARGE SCALE GENOMIC DNA]</scope>
    <source>
        <strain evidence="1 2">NCTC11564</strain>
    </source>
</reference>
<proteinExistence type="predicted"/>
<dbReference type="InterPro" id="IPR027417">
    <property type="entry name" value="P-loop_NTPase"/>
</dbReference>
<dbReference type="RefSeq" id="WP_065956979.1">
    <property type="nucleotide sequence ID" value="NZ_UHFO01000001.1"/>
</dbReference>
<organism evidence="1 2">
    <name type="scientific">Streptococcus dysgalactiae subsp. equisimilis</name>
    <name type="common">Streptococcus equisimilis</name>
    <dbReference type="NCBI Taxonomy" id="119602"/>
    <lineage>
        <taxon>Bacteria</taxon>
        <taxon>Bacillati</taxon>
        <taxon>Bacillota</taxon>
        <taxon>Bacilli</taxon>
        <taxon>Lactobacillales</taxon>
        <taxon>Streptococcaceae</taxon>
        <taxon>Streptococcus</taxon>
    </lineage>
</organism>
<dbReference type="AlphaFoldDB" id="A0A9X8XHN5"/>
<dbReference type="Gene3D" id="3.40.50.300">
    <property type="entry name" value="P-loop containing nucleotide triphosphate hydrolases"/>
    <property type="match status" value="1"/>
</dbReference>
<evidence type="ECO:0000313" key="2">
    <source>
        <dbReference type="Proteomes" id="UP000254559"/>
    </source>
</evidence>
<dbReference type="EMBL" id="UHFO01000001">
    <property type="protein sequence ID" value="SUN63317.1"/>
    <property type="molecule type" value="Genomic_DNA"/>
</dbReference>
<accession>A0A9X8XHN5</accession>
<comment type="caution">
    <text evidence="1">The sequence shown here is derived from an EMBL/GenBank/DDBJ whole genome shotgun (WGS) entry which is preliminary data.</text>
</comment>
<protein>
    <recommendedName>
        <fullName evidence="3">Adenylylsulfate kinase</fullName>
    </recommendedName>
</protein>
<dbReference type="SUPFAM" id="SSF52540">
    <property type="entry name" value="P-loop containing nucleoside triphosphate hydrolases"/>
    <property type="match status" value="1"/>
</dbReference>
<evidence type="ECO:0008006" key="3">
    <source>
        <dbReference type="Google" id="ProtNLM"/>
    </source>
</evidence>